<dbReference type="EMBL" id="JAVDVI010000014">
    <property type="protein sequence ID" value="MDR6968895.1"/>
    <property type="molecule type" value="Genomic_DNA"/>
</dbReference>
<comment type="caution">
    <text evidence="4">The sequence shown here is derived from an EMBL/GenBank/DDBJ whole genome shotgun (WGS) entry which is preliminary data.</text>
</comment>
<evidence type="ECO:0000313" key="5">
    <source>
        <dbReference type="Proteomes" id="UP001255185"/>
    </source>
</evidence>
<gene>
    <name evidence="4" type="ORF">J2X31_002921</name>
</gene>
<dbReference type="Proteomes" id="UP001255185">
    <property type="component" value="Unassembled WGS sequence"/>
</dbReference>
<keyword evidence="1 2" id="KW-0732">Signal</keyword>
<evidence type="ECO:0000259" key="3">
    <source>
        <dbReference type="Pfam" id="PF18962"/>
    </source>
</evidence>
<dbReference type="NCBIfam" id="TIGR04183">
    <property type="entry name" value="Por_Secre_tail"/>
    <property type="match status" value="1"/>
</dbReference>
<dbReference type="RefSeq" id="WP_310027557.1">
    <property type="nucleotide sequence ID" value="NZ_JAVDVI010000014.1"/>
</dbReference>
<feature type="domain" description="Secretion system C-terminal sorting" evidence="3">
    <location>
        <begin position="188"/>
        <end position="259"/>
    </location>
</feature>
<evidence type="ECO:0000313" key="4">
    <source>
        <dbReference type="EMBL" id="MDR6968895.1"/>
    </source>
</evidence>
<evidence type="ECO:0000256" key="1">
    <source>
        <dbReference type="ARBA" id="ARBA00022729"/>
    </source>
</evidence>
<protein>
    <recommendedName>
        <fullName evidence="3">Secretion system C-terminal sorting domain-containing protein</fullName>
    </recommendedName>
</protein>
<feature type="chain" id="PRO_5047218741" description="Secretion system C-terminal sorting domain-containing protein" evidence="2">
    <location>
        <begin position="19"/>
        <end position="260"/>
    </location>
</feature>
<reference evidence="4 5" key="1">
    <citation type="submission" date="2023-07" db="EMBL/GenBank/DDBJ databases">
        <title>Sorghum-associated microbial communities from plants grown in Nebraska, USA.</title>
        <authorList>
            <person name="Schachtman D."/>
        </authorList>
    </citation>
    <scope>NUCLEOTIDE SEQUENCE [LARGE SCALE GENOMIC DNA]</scope>
    <source>
        <strain evidence="4 5">3773</strain>
    </source>
</reference>
<evidence type="ECO:0000256" key="2">
    <source>
        <dbReference type="SAM" id="SignalP"/>
    </source>
</evidence>
<proteinExistence type="predicted"/>
<feature type="signal peptide" evidence="2">
    <location>
        <begin position="1"/>
        <end position="18"/>
    </location>
</feature>
<accession>A0ABU1TSP0</accession>
<sequence>MKKTTLLLMTLISLAGFAQTKSTGEITLSSNLKATLELNNTTTTAKLTMVGPNDRWFGLQFGSFANGQGMALGQDVVYWNNTTLVDAVQQGVGEVPEVDTNNWTLSSSTNNSPSAGLRTIVFTRPFSTGDGNNDYTFNYADTSIDFAWARRSNASFVIGTHGTNWGYSINVPFTVLGVEDFSLNASAVYPNPSKGNFTVKSKTTLDKINIYTQTGAFVKTVEVNAGATEVEVNAEGLSQGVYLVELQNASEKSWKKIIIN</sequence>
<organism evidence="4 5">
    <name type="scientific">Flavobacterium arsenatis</name>
    <dbReference type="NCBI Taxonomy" id="1484332"/>
    <lineage>
        <taxon>Bacteria</taxon>
        <taxon>Pseudomonadati</taxon>
        <taxon>Bacteroidota</taxon>
        <taxon>Flavobacteriia</taxon>
        <taxon>Flavobacteriales</taxon>
        <taxon>Flavobacteriaceae</taxon>
        <taxon>Flavobacterium</taxon>
    </lineage>
</organism>
<keyword evidence="5" id="KW-1185">Reference proteome</keyword>
<name>A0ABU1TSP0_9FLAO</name>
<dbReference type="InterPro" id="IPR026444">
    <property type="entry name" value="Secre_tail"/>
</dbReference>
<dbReference type="Pfam" id="PF18962">
    <property type="entry name" value="Por_Secre_tail"/>
    <property type="match status" value="1"/>
</dbReference>